<dbReference type="Proteomes" id="UP001209878">
    <property type="component" value="Unassembled WGS sequence"/>
</dbReference>
<dbReference type="SMART" id="SM00054">
    <property type="entry name" value="EFh"/>
    <property type="match status" value="2"/>
</dbReference>
<dbReference type="GO" id="GO:0005509">
    <property type="term" value="F:calcium ion binding"/>
    <property type="evidence" value="ECO:0007669"/>
    <property type="project" value="InterPro"/>
</dbReference>
<evidence type="ECO:0000256" key="1">
    <source>
        <dbReference type="ARBA" id="ARBA00022737"/>
    </source>
</evidence>
<keyword evidence="2" id="KW-0106">Calcium</keyword>
<organism evidence="4 5">
    <name type="scientific">Ridgeia piscesae</name>
    <name type="common">Tubeworm</name>
    <dbReference type="NCBI Taxonomy" id="27915"/>
    <lineage>
        <taxon>Eukaryota</taxon>
        <taxon>Metazoa</taxon>
        <taxon>Spiralia</taxon>
        <taxon>Lophotrochozoa</taxon>
        <taxon>Annelida</taxon>
        <taxon>Polychaeta</taxon>
        <taxon>Sedentaria</taxon>
        <taxon>Canalipalpata</taxon>
        <taxon>Sabellida</taxon>
        <taxon>Siboglinidae</taxon>
        <taxon>Ridgeia</taxon>
    </lineage>
</organism>
<accession>A0AAD9KH31</accession>
<evidence type="ECO:0000313" key="4">
    <source>
        <dbReference type="EMBL" id="KAK2171147.1"/>
    </source>
</evidence>
<reference evidence="4" key="1">
    <citation type="journal article" date="2023" name="Mol. Biol. Evol.">
        <title>Third-Generation Sequencing Reveals the Adaptive Role of the Epigenome in Three Deep-Sea Polychaetes.</title>
        <authorList>
            <person name="Perez M."/>
            <person name="Aroh O."/>
            <person name="Sun Y."/>
            <person name="Lan Y."/>
            <person name="Juniper S.K."/>
            <person name="Young C.R."/>
            <person name="Angers B."/>
            <person name="Qian P.Y."/>
        </authorList>
    </citation>
    <scope>NUCLEOTIDE SEQUENCE</scope>
    <source>
        <strain evidence="4">R07B-5</strain>
    </source>
</reference>
<dbReference type="PANTHER" id="PTHR23048:SF0">
    <property type="entry name" value="CALMODULIN LIKE 3"/>
    <property type="match status" value="1"/>
</dbReference>
<keyword evidence="5" id="KW-1185">Reference proteome</keyword>
<evidence type="ECO:0000313" key="5">
    <source>
        <dbReference type="Proteomes" id="UP001209878"/>
    </source>
</evidence>
<evidence type="ECO:0000256" key="2">
    <source>
        <dbReference type="ARBA" id="ARBA00022837"/>
    </source>
</evidence>
<evidence type="ECO:0000259" key="3">
    <source>
        <dbReference type="PROSITE" id="PS50222"/>
    </source>
</evidence>
<dbReference type="PANTHER" id="PTHR23048">
    <property type="entry name" value="MYOSIN LIGHT CHAIN 1, 3"/>
    <property type="match status" value="1"/>
</dbReference>
<dbReference type="InterPro" id="IPR050230">
    <property type="entry name" value="CALM/Myosin/TropC-like"/>
</dbReference>
<dbReference type="Gene3D" id="1.10.238.10">
    <property type="entry name" value="EF-hand"/>
    <property type="match status" value="1"/>
</dbReference>
<dbReference type="InterPro" id="IPR002048">
    <property type="entry name" value="EF_hand_dom"/>
</dbReference>
<dbReference type="GO" id="GO:0016460">
    <property type="term" value="C:myosin II complex"/>
    <property type="evidence" value="ECO:0007669"/>
    <property type="project" value="TreeGrafter"/>
</dbReference>
<dbReference type="Pfam" id="PF13499">
    <property type="entry name" value="EF-hand_7"/>
    <property type="match status" value="1"/>
</dbReference>
<dbReference type="InterPro" id="IPR011992">
    <property type="entry name" value="EF-hand-dom_pair"/>
</dbReference>
<keyword evidence="1" id="KW-0677">Repeat</keyword>
<dbReference type="FunFam" id="1.10.238.10:FF:000001">
    <property type="entry name" value="Calmodulin 1"/>
    <property type="match status" value="1"/>
</dbReference>
<protein>
    <recommendedName>
        <fullName evidence="3">EF-hand domain-containing protein</fullName>
    </recommendedName>
</protein>
<dbReference type="PROSITE" id="PS50222">
    <property type="entry name" value="EF_HAND_2"/>
    <property type="match status" value="2"/>
</dbReference>
<feature type="domain" description="EF-hand" evidence="3">
    <location>
        <begin position="46"/>
        <end position="81"/>
    </location>
</feature>
<proteinExistence type="predicted"/>
<feature type="domain" description="EF-hand" evidence="3">
    <location>
        <begin position="10"/>
        <end position="45"/>
    </location>
</feature>
<gene>
    <name evidence="4" type="ORF">NP493_1098g00054</name>
</gene>
<dbReference type="CDD" id="cd00051">
    <property type="entry name" value="EFh"/>
    <property type="match status" value="1"/>
</dbReference>
<comment type="caution">
    <text evidence="4">The sequence shown here is derived from an EMBL/GenBank/DDBJ whole genome shotgun (WGS) entry which is preliminary data.</text>
</comment>
<sequence>MRHLKSEDKQADDDLIDVFRILDQDGDGYISQADLRDIMNRLGLELSQQEMEEMIAEVDKDGDGQIDYDGAQQICLIKFLF</sequence>
<dbReference type="EMBL" id="JAODUO010001098">
    <property type="protein sequence ID" value="KAK2171147.1"/>
    <property type="molecule type" value="Genomic_DNA"/>
</dbReference>
<dbReference type="AlphaFoldDB" id="A0AAD9KH31"/>
<dbReference type="InterPro" id="IPR018247">
    <property type="entry name" value="EF_Hand_1_Ca_BS"/>
</dbReference>
<dbReference type="PROSITE" id="PS00018">
    <property type="entry name" value="EF_HAND_1"/>
    <property type="match status" value="1"/>
</dbReference>
<dbReference type="SUPFAM" id="SSF47473">
    <property type="entry name" value="EF-hand"/>
    <property type="match status" value="1"/>
</dbReference>
<name>A0AAD9KH31_RIDPI</name>